<dbReference type="PANTHER" id="PTHR24193:SF121">
    <property type="entry name" value="ADA2A-CONTAINING COMPLEX COMPONENT 3, ISOFORM D"/>
    <property type="match status" value="1"/>
</dbReference>
<reference evidence="4 5" key="1">
    <citation type="journal article" date="2024" name="bioRxiv">
        <title>A reference genome for Trichogramma kaykai: A tiny desert-dwelling parasitoid wasp with competing sex-ratio distorters.</title>
        <authorList>
            <person name="Culotta J."/>
            <person name="Lindsey A.R."/>
        </authorList>
    </citation>
    <scope>NUCLEOTIDE SEQUENCE [LARGE SCALE GENOMIC DNA]</scope>
    <source>
        <strain evidence="4 5">KSX58</strain>
    </source>
</reference>
<comment type="caution">
    <text evidence="4">The sequence shown here is derived from an EMBL/GenBank/DDBJ whole genome shotgun (WGS) entry which is preliminary data.</text>
</comment>
<sequence length="376" mass="44233">MNTGWLDWFNKERHHHLDQLYSLISEWRGQLPNLRDIFPKKKIEFLLTESIKCMYENPHDDRGQRFIEFVARSGYKDEPDVDENGKQLPRRTTALHRVKMSLDSRGRDAARELFKIYNRFDVNYTNESGLTHLHVACRYGFDDIVEKFFELGQNPECPVDVKGNSPQYFRAVDTRCIKSLPKSKRGNRENSAETLFDTRDKKHQLVQINDLDERGKTPLHWAAYRKNKKIIELLLRNGADPNLATKYDAMTPLHIICRKKRDEDLVELFFKICHEINQPVRVNVCESYGWNTPLHLASHHDRNNKVFELLMSNGANPYLYNSYDETPLHLCLRQGYVEMTRIIFMFNGEVDQPFPRSGETPLQWAVKNSKVEQKNC</sequence>
<protein>
    <submittedName>
        <fullName evidence="4">Uncharacterized protein</fullName>
    </submittedName>
</protein>
<keyword evidence="1" id="KW-0677">Repeat</keyword>
<evidence type="ECO:0000256" key="2">
    <source>
        <dbReference type="ARBA" id="ARBA00023043"/>
    </source>
</evidence>
<dbReference type="PROSITE" id="PS50297">
    <property type="entry name" value="ANK_REP_REGION"/>
    <property type="match status" value="2"/>
</dbReference>
<proteinExistence type="predicted"/>
<dbReference type="Proteomes" id="UP001627154">
    <property type="component" value="Unassembled WGS sequence"/>
</dbReference>
<evidence type="ECO:0000256" key="1">
    <source>
        <dbReference type="ARBA" id="ARBA00022737"/>
    </source>
</evidence>
<dbReference type="Gene3D" id="1.25.40.20">
    <property type="entry name" value="Ankyrin repeat-containing domain"/>
    <property type="match status" value="2"/>
</dbReference>
<dbReference type="SUPFAM" id="SSF48403">
    <property type="entry name" value="Ankyrin repeat"/>
    <property type="match status" value="1"/>
</dbReference>
<dbReference type="SMART" id="SM00248">
    <property type="entry name" value="ANK"/>
    <property type="match status" value="5"/>
</dbReference>
<dbReference type="PANTHER" id="PTHR24193">
    <property type="entry name" value="ANKYRIN REPEAT PROTEIN"/>
    <property type="match status" value="1"/>
</dbReference>
<keyword evidence="2 3" id="KW-0040">ANK repeat</keyword>
<dbReference type="EMBL" id="JBJJXI010000111">
    <property type="protein sequence ID" value="KAL3391375.1"/>
    <property type="molecule type" value="Genomic_DNA"/>
</dbReference>
<feature type="repeat" description="ANK" evidence="3">
    <location>
        <begin position="214"/>
        <end position="246"/>
    </location>
</feature>
<gene>
    <name evidence="4" type="ORF">TKK_014087</name>
</gene>
<keyword evidence="5" id="KW-1185">Reference proteome</keyword>
<dbReference type="InterPro" id="IPR050663">
    <property type="entry name" value="Ankyrin-SOCS_Box"/>
</dbReference>
<dbReference type="InterPro" id="IPR036770">
    <property type="entry name" value="Ankyrin_rpt-contain_sf"/>
</dbReference>
<accession>A0ABD2WE50</accession>
<feature type="repeat" description="ANK" evidence="3">
    <location>
        <begin position="289"/>
        <end position="322"/>
    </location>
</feature>
<evidence type="ECO:0000313" key="4">
    <source>
        <dbReference type="EMBL" id="KAL3391375.1"/>
    </source>
</evidence>
<dbReference type="PRINTS" id="PR01415">
    <property type="entry name" value="ANKYRIN"/>
</dbReference>
<dbReference type="InterPro" id="IPR002110">
    <property type="entry name" value="Ankyrin_rpt"/>
</dbReference>
<dbReference type="Pfam" id="PF12796">
    <property type="entry name" value="Ank_2"/>
    <property type="match status" value="1"/>
</dbReference>
<evidence type="ECO:0000313" key="5">
    <source>
        <dbReference type="Proteomes" id="UP001627154"/>
    </source>
</evidence>
<name>A0ABD2WE50_9HYME</name>
<dbReference type="PROSITE" id="PS50088">
    <property type="entry name" value="ANK_REPEAT"/>
    <property type="match status" value="2"/>
</dbReference>
<organism evidence="4 5">
    <name type="scientific">Trichogramma kaykai</name>
    <dbReference type="NCBI Taxonomy" id="54128"/>
    <lineage>
        <taxon>Eukaryota</taxon>
        <taxon>Metazoa</taxon>
        <taxon>Ecdysozoa</taxon>
        <taxon>Arthropoda</taxon>
        <taxon>Hexapoda</taxon>
        <taxon>Insecta</taxon>
        <taxon>Pterygota</taxon>
        <taxon>Neoptera</taxon>
        <taxon>Endopterygota</taxon>
        <taxon>Hymenoptera</taxon>
        <taxon>Apocrita</taxon>
        <taxon>Proctotrupomorpha</taxon>
        <taxon>Chalcidoidea</taxon>
        <taxon>Trichogrammatidae</taxon>
        <taxon>Trichogramma</taxon>
    </lineage>
</organism>
<dbReference type="AlphaFoldDB" id="A0ABD2WE50"/>
<evidence type="ECO:0000256" key="3">
    <source>
        <dbReference type="PROSITE-ProRule" id="PRU00023"/>
    </source>
</evidence>